<dbReference type="AlphaFoldDB" id="A0A3N1M944"/>
<comment type="caution">
    <text evidence="2">The sequence shown here is derived from an EMBL/GenBank/DDBJ whole genome shotgun (WGS) entry which is preliminary data.</text>
</comment>
<evidence type="ECO:0000313" key="2">
    <source>
        <dbReference type="EMBL" id="ROP99748.1"/>
    </source>
</evidence>
<feature type="chain" id="PRO_5018197434" description="Secreted protein" evidence="1">
    <location>
        <begin position="20"/>
        <end position="114"/>
    </location>
</feature>
<name>A0A3N1M944_9PROT</name>
<evidence type="ECO:0000256" key="1">
    <source>
        <dbReference type="SAM" id="SignalP"/>
    </source>
</evidence>
<evidence type="ECO:0000313" key="3">
    <source>
        <dbReference type="Proteomes" id="UP000278222"/>
    </source>
</evidence>
<dbReference type="RefSeq" id="WP_123689103.1">
    <property type="nucleotide sequence ID" value="NZ_AP019700.1"/>
</dbReference>
<organism evidence="2 3">
    <name type="scientific">Stella humosa</name>
    <dbReference type="NCBI Taxonomy" id="94"/>
    <lineage>
        <taxon>Bacteria</taxon>
        <taxon>Pseudomonadati</taxon>
        <taxon>Pseudomonadota</taxon>
        <taxon>Alphaproteobacteria</taxon>
        <taxon>Rhodospirillales</taxon>
        <taxon>Stellaceae</taxon>
        <taxon>Stella</taxon>
    </lineage>
</organism>
<keyword evidence="3" id="KW-1185">Reference proteome</keyword>
<reference evidence="2 3" key="1">
    <citation type="submission" date="2018-11" db="EMBL/GenBank/DDBJ databases">
        <title>Genomic Encyclopedia of Type Strains, Phase IV (KMG-IV): sequencing the most valuable type-strain genomes for metagenomic binning, comparative biology and taxonomic classification.</title>
        <authorList>
            <person name="Goeker M."/>
        </authorList>
    </citation>
    <scope>NUCLEOTIDE SEQUENCE [LARGE SCALE GENOMIC DNA]</scope>
    <source>
        <strain evidence="2 3">DSM 5900</strain>
    </source>
</reference>
<proteinExistence type="predicted"/>
<dbReference type="Proteomes" id="UP000278222">
    <property type="component" value="Unassembled WGS sequence"/>
</dbReference>
<gene>
    <name evidence="2" type="ORF">EDC65_1535</name>
</gene>
<sequence>MRAFAITMLAVVAAGPAAAATLGYTIANHVCAAAKHSLEMTTAELAEFNAGPVTGSYGGSNETFGFSHTSSSTSSGGACTIRVSLGMTVVSCKVHPVDLSGRTLTMSAAYGNCP</sequence>
<dbReference type="EMBL" id="RJKX01000013">
    <property type="protein sequence ID" value="ROP99748.1"/>
    <property type="molecule type" value="Genomic_DNA"/>
</dbReference>
<protein>
    <recommendedName>
        <fullName evidence="4">Secreted protein</fullName>
    </recommendedName>
</protein>
<accession>A0A3N1M944</accession>
<evidence type="ECO:0008006" key="4">
    <source>
        <dbReference type="Google" id="ProtNLM"/>
    </source>
</evidence>
<feature type="signal peptide" evidence="1">
    <location>
        <begin position="1"/>
        <end position="19"/>
    </location>
</feature>
<keyword evidence="1" id="KW-0732">Signal</keyword>